<feature type="compositionally biased region" description="Acidic residues" evidence="1">
    <location>
        <begin position="17"/>
        <end position="27"/>
    </location>
</feature>
<dbReference type="Proteomes" id="UP000650833">
    <property type="component" value="Unassembled WGS sequence"/>
</dbReference>
<evidence type="ECO:0000313" key="3">
    <source>
        <dbReference type="Proteomes" id="UP000650833"/>
    </source>
</evidence>
<sequence length="104" mass="12878">MKFAEYNKEQKRKSDELITEDELEEYQNSDRSKYHREDNGKQAATYGYEKRMKFIEKFKEDRAEEDNTTNWELCLLEEREKLKWRYKNSNSLRAAFTKYEKKKQ</sequence>
<dbReference type="EMBL" id="JAEPRC010000039">
    <property type="protein sequence ID" value="KAG2213265.1"/>
    <property type="molecule type" value="Genomic_DNA"/>
</dbReference>
<keyword evidence="3" id="KW-1185">Reference proteome</keyword>
<feature type="compositionally biased region" description="Basic and acidic residues" evidence="1">
    <location>
        <begin position="28"/>
        <end position="40"/>
    </location>
</feature>
<protein>
    <submittedName>
        <fullName evidence="2">Uncharacterized protein</fullName>
    </submittedName>
</protein>
<feature type="region of interest" description="Disordered" evidence="1">
    <location>
        <begin position="1"/>
        <end position="42"/>
    </location>
</feature>
<proteinExistence type="predicted"/>
<organism evidence="2 3">
    <name type="scientific">Mucor plumbeus</name>
    <dbReference type="NCBI Taxonomy" id="97098"/>
    <lineage>
        <taxon>Eukaryota</taxon>
        <taxon>Fungi</taxon>
        <taxon>Fungi incertae sedis</taxon>
        <taxon>Mucoromycota</taxon>
        <taxon>Mucoromycotina</taxon>
        <taxon>Mucoromycetes</taxon>
        <taxon>Mucorales</taxon>
        <taxon>Mucorineae</taxon>
        <taxon>Mucoraceae</taxon>
        <taxon>Mucor</taxon>
    </lineage>
</organism>
<comment type="caution">
    <text evidence="2">The sequence shown here is derived from an EMBL/GenBank/DDBJ whole genome shotgun (WGS) entry which is preliminary data.</text>
</comment>
<dbReference type="OrthoDB" id="10521903at2759"/>
<accession>A0A8H7RMG7</accession>
<evidence type="ECO:0000256" key="1">
    <source>
        <dbReference type="SAM" id="MobiDB-lite"/>
    </source>
</evidence>
<name>A0A8H7RMG7_9FUNG</name>
<dbReference type="AlphaFoldDB" id="A0A8H7RMG7"/>
<feature type="compositionally biased region" description="Basic and acidic residues" evidence="1">
    <location>
        <begin position="1"/>
        <end position="16"/>
    </location>
</feature>
<reference evidence="2" key="1">
    <citation type="submission" date="2020-12" db="EMBL/GenBank/DDBJ databases">
        <title>Metabolic potential, ecology and presence of endohyphal bacteria is reflected in genomic diversity of Mucoromycotina.</title>
        <authorList>
            <person name="Muszewska A."/>
            <person name="Okrasinska A."/>
            <person name="Steczkiewicz K."/>
            <person name="Drgas O."/>
            <person name="Orlowska M."/>
            <person name="Perlinska-Lenart U."/>
            <person name="Aleksandrzak-Piekarczyk T."/>
            <person name="Szatraj K."/>
            <person name="Zielenkiewicz U."/>
            <person name="Pilsyk S."/>
            <person name="Malc E."/>
            <person name="Mieczkowski P."/>
            <person name="Kruszewska J.S."/>
            <person name="Biernat P."/>
            <person name="Pawlowska J."/>
        </authorList>
    </citation>
    <scope>NUCLEOTIDE SEQUENCE</scope>
    <source>
        <strain evidence="2">CBS 226.32</strain>
    </source>
</reference>
<gene>
    <name evidence="2" type="ORF">INT46_002486</name>
</gene>
<evidence type="ECO:0000313" key="2">
    <source>
        <dbReference type="EMBL" id="KAG2213265.1"/>
    </source>
</evidence>